<reference evidence="3" key="1">
    <citation type="submission" date="2020-05" db="EMBL/GenBank/DDBJ databases">
        <authorList>
            <person name="Chiriac C."/>
            <person name="Salcher M."/>
            <person name="Ghai R."/>
            <person name="Kavagutti S V."/>
        </authorList>
    </citation>
    <scope>NUCLEOTIDE SEQUENCE</scope>
</reference>
<gene>
    <name evidence="3" type="ORF">UFOPK2761_01770</name>
</gene>
<feature type="transmembrane region" description="Helical" evidence="2">
    <location>
        <begin position="194"/>
        <end position="210"/>
    </location>
</feature>
<protein>
    <submittedName>
        <fullName evidence="3">Unannotated protein</fullName>
    </submittedName>
</protein>
<evidence type="ECO:0000256" key="2">
    <source>
        <dbReference type="SAM" id="Phobius"/>
    </source>
</evidence>
<feature type="transmembrane region" description="Helical" evidence="2">
    <location>
        <begin position="169"/>
        <end position="188"/>
    </location>
</feature>
<keyword evidence="2" id="KW-0812">Transmembrane</keyword>
<organism evidence="3">
    <name type="scientific">freshwater metagenome</name>
    <dbReference type="NCBI Taxonomy" id="449393"/>
    <lineage>
        <taxon>unclassified sequences</taxon>
        <taxon>metagenomes</taxon>
        <taxon>ecological metagenomes</taxon>
    </lineage>
</organism>
<name>A0A6J6TKW5_9ZZZZ</name>
<keyword evidence="2" id="KW-0472">Membrane</keyword>
<feature type="compositionally biased region" description="Polar residues" evidence="1">
    <location>
        <begin position="1"/>
        <end position="12"/>
    </location>
</feature>
<keyword evidence="2" id="KW-1133">Transmembrane helix</keyword>
<feature type="region of interest" description="Disordered" evidence="1">
    <location>
        <begin position="1"/>
        <end position="26"/>
    </location>
</feature>
<feature type="transmembrane region" description="Helical" evidence="2">
    <location>
        <begin position="58"/>
        <end position="81"/>
    </location>
</feature>
<sequence length="222" mass="23578">MARSTGTTSSTVLRDRAPAAPSGRRVPHPAVVAAPALVLAVAGLFHPHSLTYDSSWRWFTLHVAGLVVFPLVGWALATLVAGRGDPLAWVVRLGAYTYATFYTALDVVSGLAAGWVTHQLGPGVPRPEAVSQLFRIGTPLGRVGEWALIVVVLALVVERLVRHRGDVPTWVVGTVTLLPGAWLVHVGHIFAPEGVAGMGLIGVGTAFWAWRLRRSERAPLGG</sequence>
<proteinExistence type="predicted"/>
<feature type="transmembrane region" description="Helical" evidence="2">
    <location>
        <begin position="26"/>
        <end position="46"/>
    </location>
</feature>
<accession>A0A6J6TKW5</accession>
<feature type="transmembrane region" description="Helical" evidence="2">
    <location>
        <begin position="93"/>
        <end position="116"/>
    </location>
</feature>
<evidence type="ECO:0000256" key="1">
    <source>
        <dbReference type="SAM" id="MobiDB-lite"/>
    </source>
</evidence>
<feature type="transmembrane region" description="Helical" evidence="2">
    <location>
        <begin position="136"/>
        <end position="157"/>
    </location>
</feature>
<dbReference type="EMBL" id="CAEZYQ010000013">
    <property type="protein sequence ID" value="CAB4747816.1"/>
    <property type="molecule type" value="Genomic_DNA"/>
</dbReference>
<evidence type="ECO:0000313" key="3">
    <source>
        <dbReference type="EMBL" id="CAB4747816.1"/>
    </source>
</evidence>
<dbReference type="AlphaFoldDB" id="A0A6J6TKW5"/>